<feature type="compositionally biased region" description="Basic and acidic residues" evidence="7">
    <location>
        <begin position="576"/>
        <end position="587"/>
    </location>
</feature>
<accession>A0ABQ9CKD3</accession>
<evidence type="ECO:0000259" key="9">
    <source>
        <dbReference type="PROSITE" id="PS50004"/>
    </source>
</evidence>
<evidence type="ECO:0000256" key="4">
    <source>
        <dbReference type="ARBA" id="ARBA00022989"/>
    </source>
</evidence>
<dbReference type="SMART" id="SM01202">
    <property type="entry name" value="FerI"/>
    <property type="match status" value="1"/>
</dbReference>
<evidence type="ECO:0000256" key="8">
    <source>
        <dbReference type="SAM" id="Phobius"/>
    </source>
</evidence>
<dbReference type="PANTHER" id="PTHR12546">
    <property type="entry name" value="FER-1-LIKE"/>
    <property type="match status" value="1"/>
</dbReference>
<dbReference type="InterPro" id="IPR037725">
    <property type="entry name" value="C2F_Ferlin"/>
</dbReference>
<evidence type="ECO:0000256" key="3">
    <source>
        <dbReference type="ARBA" id="ARBA00022737"/>
    </source>
</evidence>
<feature type="region of interest" description="Disordered" evidence="7">
    <location>
        <begin position="1725"/>
        <end position="1767"/>
    </location>
</feature>
<comment type="caution">
    <text evidence="10">The sequence shown here is derived from an EMBL/GenBank/DDBJ whole genome shotgun (WGS) entry which is preliminary data.</text>
</comment>
<sequence length="2428" mass="273876">MNIDVEFHIRHNYPWARLPASVRQGLGNSQREYERQVVLYSIRNQLRYRNNLVKHVKKDERKYYEDLLKYSRDHLMLYPYHLSDIMVKGLRVTPFSYYTGIMEDIMNSEKSYDSLPNFTAADCLRLLGIGRNQYIDLMNQCRSSKKFFRRKTAHDLLPVKPVEIAIEAWWVVQAGYITEDDIKICTTSEKSAIDKIIDSGPQLAGSLDFNVVHSLYNKGFIYLDVPISDDSCIAVPPLEGFVMNRVQGDYFETLLYKIFVSIDEHTNVAELANVLEIDLSLVKNAVSMYCRLGFAHKKGQVINLDNLHPSWKNVPSVNRLKSTLDPQKMLLSWDSGENRSPVQEAGSSATDTDTNSQDDPAETASVSSLNLSSGHTKRIAFLFDSTLTAFLMMGNLSPNLKSHAVTMFEVGKLSDESLDSFLVELEKHIGPAIPEVSSVWFKLYIYHITGQGPPSLLLSKGTRLRKLPDVFQGYDRLLVTSWGHDPGVVPTSNVLTMLNDALTHSAVLIQGHGMHGMGETMHIPFPFDEAEQQGEFSRVNMGIHTALKILRNKVDLQHFCGYVTMLNPSSQHANRKLSDASDGRGEAELTSGSDVNGSTESFEMVIEETSMDSAVRQSLEGLLCMMCGNIKNCKPPGVECPNRKGLFAGMKLKKKKKGEKGLTIANKDALGDHHESAILLHDTLGGREEGEEDLMNSDALSNVFESLNSNSKRAKLVTRIHGEELKPQNYQIAITIIEARQLVGENIDPVVIIEIGDEKKQTTVKEGTNAPFYNEVMHNKLIGSVLIGAFKVDLGTVYSQPGHQFCDKWALLTDPADIRTGAKGYLKCDISVTGKGDPTQATQKTADTEEQIEKNLLIPKGFPSERPWARFYVRIYKAEGLPKMNSSIMANVTKAFIGDSKDLVDPYVVVMFAGQMGRTTVQKNCADPVWHEQIIFKEMFPPLCRRVKIQVWDEGSMNDVALATHVIDLKKISNEQDGDKGFLPTFGPAWINLYGSPRNHSLIDDHQELNEGFGEGVSFRGRLFIEIAVEILSGGARESKFSRIKDIKLSSKGKDFKAPKGKDKTEKAGEDRKSAAPSDKMNSTEVEVEPFDVPLEIYEEKFEEFLLFGTFFEVTMIDRKVGDKPITFEVSVGNFGSITDGASMGAGGKKKTREEEAEESLLHEGEDDISHDLGVPLISTTPPEKPLITGGNRNYQYLPYEERKPCVCVKSYWGNQTFRLYSSNTLEKVADHLEESLEQVKDLIKVSETAAEEKMKETLKDFINQSRAFMTIVEKKPKGLNYTALDKKRLMLFKQELEGMSGDAKGIVQQQKKKMSLDEMIHETQTFIEKIRFLVDELPGKRPLGWTVQAKVDIYLWLGPASYAHSVMENLPVGYEIELPSNTNSGHSVVPSPAYLLYKTPHLFQLRAHMYQARGLIAADSTGLSDPFAKVTFTSRCQTTKIISQTLSPTWNQMLLFNSIVLHGDREEIAQFPPEIVIELYDDDAVGKAEYIGSTVAAPVVRLAHQSYKPPKLSYHPVHCGNLSGGDLLAAFELLEIPEADPDRIPPLDPPDVGQIYPVPANIRPVLSKYRVEVLFWGVRELKKVQLLSVDRPQVLIECAGKGVKSCVIQSYKKNPNFTGLADWFEVELPENELLHPPLSICVVDWRAFGRSTLVGTHTINCLKQFLCKIPLGSQSAPNRLDIAEVEEASPESSQPAELFHKEPFLADHIYVDVEQGKCTVVEPDPSLTALPATEPEHSASETGKGRKQKDMKKSIRRSTKRRKRTIADESAENVIDWWSKYYASVLKMQKAKGIFSSEGKPEDNEQNSDHIALIVEDEPDKKKKDKTLKRKQNETANLATLQIYEGDLESEFNNFEDWVKTFQLLRGKSNDEVHADAEDRIIGKFKAFNLSPADPDGKSDPYIVLRLGNTEIKDRDNYIPKQLNPVFGRSFEIQATFPKDSLLKVLIYDHDFVGTDDLIGETKIDLENRFYSRHRGTCGLQSQYEIEGYNAWRDATKPSEILTKLCKDYRINGPFMRPGEIQVGTKVFKGQTVFTEDENEEPVESYEHLSLKVLRAWEEIPGAGYKLVPEHIETRPLYHKDKPGMEQGRVQMWVDMFPNDMPLPGPPVDISPRKPKGYELRVIIWNTEDVILEDTNVFTGQKSSDIYVKGWIKGLEEDKQETDVHYNSLTGEGNFNWRFVFPFHYLPAEKQIVVSKRENIFSLEKTERKIPAELVLQVWDFERLSSDDFLGTLELNLNGFPRAAKTSKSCDPEMIVAVSEENKISIFQQKRVRGWWPFMKAGELTGKVEAEFHLVTAEEAEKNPVGKARKEPEPLEKPNRPDTSFSWFVNPFKCLYHLIWRNYKKYIIIGIILLILIVFLVLFIYTLPDNDGKLEAANCCMFWKAAANFSLPGRCPSQGGQAVTLQVAVRLEQRLGPQMQKSGEQLW</sequence>
<evidence type="ECO:0000256" key="6">
    <source>
        <dbReference type="SAM" id="Coils"/>
    </source>
</evidence>
<dbReference type="Pfam" id="PF14648">
    <property type="entry name" value="FAM91_C"/>
    <property type="match status" value="1"/>
</dbReference>
<feature type="region of interest" description="Disordered" evidence="7">
    <location>
        <begin position="333"/>
        <end position="369"/>
    </location>
</feature>
<feature type="domain" description="C2" evidence="9">
    <location>
        <begin position="1861"/>
        <end position="1980"/>
    </location>
</feature>
<feature type="region of interest" description="Disordered" evidence="7">
    <location>
        <begin position="1054"/>
        <end position="1085"/>
    </location>
</feature>
<dbReference type="EMBL" id="WHWB01034793">
    <property type="protein sequence ID" value="KAJ7404018.1"/>
    <property type="molecule type" value="Genomic_DNA"/>
</dbReference>
<feature type="domain" description="C2" evidence="9">
    <location>
        <begin position="2103"/>
        <end position="2251"/>
    </location>
</feature>
<dbReference type="PROSITE" id="PS50004">
    <property type="entry name" value="C2"/>
    <property type="match status" value="6"/>
</dbReference>
<dbReference type="InterPro" id="IPR037721">
    <property type="entry name" value="Ferlin"/>
</dbReference>
<dbReference type="Pfam" id="PF14647">
    <property type="entry name" value="FAM91_N"/>
    <property type="match status" value="1"/>
</dbReference>
<comment type="subcellular location">
    <subcellularLocation>
        <location evidence="1">Membrane</location>
        <topology evidence="1">Single-pass membrane protein</topology>
    </subcellularLocation>
</comment>
<keyword evidence="3" id="KW-0677">Repeat</keyword>
<evidence type="ECO:0000313" key="11">
    <source>
        <dbReference type="Proteomes" id="UP001145742"/>
    </source>
</evidence>
<dbReference type="InterPro" id="IPR028091">
    <property type="entry name" value="FAM91_N_dom"/>
</dbReference>
<dbReference type="Pfam" id="PF08151">
    <property type="entry name" value="FerI"/>
    <property type="match status" value="1"/>
</dbReference>
<dbReference type="PANTHER" id="PTHR12546:SF37">
    <property type="entry name" value="FER-1-LIKE 6 (C. ELEGANS)"/>
    <property type="match status" value="1"/>
</dbReference>
<dbReference type="InterPro" id="IPR028097">
    <property type="entry name" value="FAM91_C_dom"/>
</dbReference>
<dbReference type="InterPro" id="IPR035892">
    <property type="entry name" value="C2_domain_sf"/>
</dbReference>
<feature type="coiled-coil region" evidence="6">
    <location>
        <begin position="1223"/>
        <end position="1250"/>
    </location>
</feature>
<protein>
    <submittedName>
        <fullName evidence="10">Fer-1-like protein 6</fullName>
    </submittedName>
</protein>
<feature type="compositionally biased region" description="Basic and acidic residues" evidence="7">
    <location>
        <begin position="1054"/>
        <end position="1074"/>
    </location>
</feature>
<feature type="domain" description="C2" evidence="9">
    <location>
        <begin position="1385"/>
        <end position="1515"/>
    </location>
</feature>
<feature type="domain" description="C2" evidence="9">
    <location>
        <begin position="848"/>
        <end position="982"/>
    </location>
</feature>
<dbReference type="InterPro" id="IPR032362">
    <property type="entry name" value="Ferlin_C"/>
</dbReference>
<feature type="region of interest" description="Disordered" evidence="7">
    <location>
        <begin position="571"/>
        <end position="597"/>
    </location>
</feature>
<feature type="domain" description="C2" evidence="9">
    <location>
        <begin position="712"/>
        <end position="829"/>
    </location>
</feature>
<reference evidence="10" key="1">
    <citation type="submission" date="2019-10" db="EMBL/GenBank/DDBJ databases">
        <authorList>
            <person name="Soares A.E.R."/>
            <person name="Aleixo A."/>
            <person name="Schneider P."/>
            <person name="Miyaki C.Y."/>
            <person name="Schneider M.P."/>
            <person name="Mello C."/>
            <person name="Vasconcelos A.T.R."/>
        </authorList>
    </citation>
    <scope>NUCLEOTIDE SEQUENCE</scope>
    <source>
        <tissue evidence="10">Muscle</tissue>
    </source>
</reference>
<dbReference type="InterPro" id="IPR055072">
    <property type="entry name" value="Ferlin_DSRM"/>
</dbReference>
<dbReference type="SMART" id="SM00239">
    <property type="entry name" value="C2"/>
    <property type="match status" value="5"/>
</dbReference>
<dbReference type="InterPro" id="IPR037723">
    <property type="entry name" value="C2D_Ferlin"/>
</dbReference>
<dbReference type="InterPro" id="IPR037720">
    <property type="entry name" value="C2B_Ferlin"/>
</dbReference>
<dbReference type="InterPro" id="IPR037724">
    <property type="entry name" value="C2E_Ferlin"/>
</dbReference>
<keyword evidence="2 8" id="KW-0812">Transmembrane</keyword>
<keyword evidence="6" id="KW-0175">Coiled coil</keyword>
<keyword evidence="5 8" id="KW-0472">Membrane</keyword>
<feature type="transmembrane region" description="Helical" evidence="8">
    <location>
        <begin position="2347"/>
        <end position="2368"/>
    </location>
</feature>
<feature type="compositionally biased region" description="Polar residues" evidence="7">
    <location>
        <begin position="338"/>
        <end position="369"/>
    </location>
</feature>
<dbReference type="CDD" id="cd04017">
    <property type="entry name" value="C2D_Ferlin"/>
    <property type="match status" value="1"/>
</dbReference>
<evidence type="ECO:0000256" key="5">
    <source>
        <dbReference type="ARBA" id="ARBA00023136"/>
    </source>
</evidence>
<dbReference type="CDD" id="cd04037">
    <property type="entry name" value="C2E_Ferlin"/>
    <property type="match status" value="1"/>
</dbReference>
<evidence type="ECO:0000256" key="2">
    <source>
        <dbReference type="ARBA" id="ARBA00022692"/>
    </source>
</evidence>
<dbReference type="CDD" id="cd04011">
    <property type="entry name" value="C2B_Ferlin"/>
    <property type="match status" value="1"/>
</dbReference>
<name>A0ABQ9CKD3_9PASS</name>
<keyword evidence="11" id="KW-1185">Reference proteome</keyword>
<feature type="domain" description="C2" evidence="9">
    <location>
        <begin position="1552"/>
        <end position="1677"/>
    </location>
</feature>
<keyword evidence="4 8" id="KW-1133">Transmembrane helix</keyword>
<dbReference type="SUPFAM" id="SSF49562">
    <property type="entry name" value="C2 domain (Calcium/lipid-binding domain, CaLB)"/>
    <property type="match status" value="6"/>
</dbReference>
<proteinExistence type="predicted"/>
<dbReference type="Pfam" id="PF22901">
    <property type="entry name" value="dsrm_Ferlin"/>
    <property type="match status" value="1"/>
</dbReference>
<dbReference type="Gene3D" id="2.60.40.150">
    <property type="entry name" value="C2 domain"/>
    <property type="match status" value="5"/>
</dbReference>
<dbReference type="Pfam" id="PF16165">
    <property type="entry name" value="Ferlin_C"/>
    <property type="match status" value="1"/>
</dbReference>
<dbReference type="InterPro" id="IPR037722">
    <property type="entry name" value="C2C_Ferlin"/>
</dbReference>
<dbReference type="CDD" id="cd08374">
    <property type="entry name" value="C2F_Ferlin"/>
    <property type="match status" value="1"/>
</dbReference>
<dbReference type="InterPro" id="IPR012968">
    <property type="entry name" value="FerIin_dom"/>
</dbReference>
<feature type="compositionally biased region" description="Basic residues" evidence="7">
    <location>
        <begin position="1746"/>
        <end position="1765"/>
    </location>
</feature>
<evidence type="ECO:0000256" key="7">
    <source>
        <dbReference type="SAM" id="MobiDB-lite"/>
    </source>
</evidence>
<evidence type="ECO:0000256" key="1">
    <source>
        <dbReference type="ARBA" id="ARBA00004167"/>
    </source>
</evidence>
<dbReference type="CDD" id="cd04018">
    <property type="entry name" value="C2C_Ferlin"/>
    <property type="match status" value="1"/>
</dbReference>
<dbReference type="InterPro" id="IPR000008">
    <property type="entry name" value="C2_dom"/>
</dbReference>
<evidence type="ECO:0000313" key="10">
    <source>
        <dbReference type="EMBL" id="KAJ7404018.1"/>
    </source>
</evidence>
<dbReference type="Proteomes" id="UP001145742">
    <property type="component" value="Unassembled WGS sequence"/>
</dbReference>
<dbReference type="Pfam" id="PF00168">
    <property type="entry name" value="C2"/>
    <property type="match status" value="6"/>
</dbReference>
<gene>
    <name evidence="10" type="primary">FER1L6</name>
    <name evidence="10" type="ORF">WISP_147785</name>
</gene>
<organism evidence="10 11">
    <name type="scientific">Willisornis vidua</name>
    <name type="common">Xingu scale-backed antbird</name>
    <dbReference type="NCBI Taxonomy" id="1566151"/>
    <lineage>
        <taxon>Eukaryota</taxon>
        <taxon>Metazoa</taxon>
        <taxon>Chordata</taxon>
        <taxon>Craniata</taxon>
        <taxon>Vertebrata</taxon>
        <taxon>Euteleostomi</taxon>
        <taxon>Archelosauria</taxon>
        <taxon>Archosauria</taxon>
        <taxon>Dinosauria</taxon>
        <taxon>Saurischia</taxon>
        <taxon>Theropoda</taxon>
        <taxon>Coelurosauria</taxon>
        <taxon>Aves</taxon>
        <taxon>Neognathae</taxon>
        <taxon>Neoaves</taxon>
        <taxon>Telluraves</taxon>
        <taxon>Australaves</taxon>
        <taxon>Passeriformes</taxon>
        <taxon>Thamnophilidae</taxon>
        <taxon>Willisornis</taxon>
    </lineage>
</organism>